<dbReference type="Pfam" id="PF06475">
    <property type="entry name" value="Glycolipid_bind"/>
    <property type="match status" value="1"/>
</dbReference>
<evidence type="ECO:0000313" key="2">
    <source>
        <dbReference type="Proteomes" id="UP000309128"/>
    </source>
</evidence>
<dbReference type="AlphaFoldDB" id="A0A5S4FC39"/>
<dbReference type="InterPro" id="IPR009467">
    <property type="entry name" value="Glycolipid-bd_prot_put"/>
</dbReference>
<evidence type="ECO:0008006" key="3">
    <source>
        <dbReference type="Google" id="ProtNLM"/>
    </source>
</evidence>
<sequence length="189" mass="20689">MTFAPPPKTAAWRHLDAQTGFEVVYFRPLGDWYHIEGCTTGVEEGRTWIVGYAIDVDPGWVTRRAEITGQSVDGSRRTTLEGDGDGHWRVDGVPAPHLDGCFDVDLESSAMTNAFPVHRMRLAVGAGSDAPAAYVRSLDLAVERLEQHYARVGGESYDYLSTGDGFSAQLVYDESGFVMDYPGIAVRAL</sequence>
<dbReference type="RefSeq" id="WP_138669037.1">
    <property type="nucleotide sequence ID" value="NZ_VCKY01000101.1"/>
</dbReference>
<dbReference type="EMBL" id="VCKY01000101">
    <property type="protein sequence ID" value="TMR15344.1"/>
    <property type="molecule type" value="Genomic_DNA"/>
</dbReference>
<reference evidence="1 2" key="1">
    <citation type="submission" date="2019-05" db="EMBL/GenBank/DDBJ databases">
        <title>Draft genome sequence of Nonomuraea turkmeniaca DSM 43926.</title>
        <authorList>
            <person name="Saricaoglu S."/>
            <person name="Isik K."/>
        </authorList>
    </citation>
    <scope>NUCLEOTIDE SEQUENCE [LARGE SCALE GENOMIC DNA]</scope>
    <source>
        <strain evidence="1 2">DSM 43926</strain>
    </source>
</reference>
<comment type="caution">
    <text evidence="1">The sequence shown here is derived from an EMBL/GenBank/DDBJ whole genome shotgun (WGS) entry which is preliminary data.</text>
</comment>
<dbReference type="SUPFAM" id="SSF159275">
    <property type="entry name" value="PA1994-like"/>
    <property type="match status" value="1"/>
</dbReference>
<gene>
    <name evidence="1" type="ORF">ETD86_27435</name>
</gene>
<protein>
    <recommendedName>
        <fullName evidence="3">Glycolipid-binding domain-containing protein</fullName>
    </recommendedName>
</protein>
<accession>A0A5S4FC39</accession>
<proteinExistence type="predicted"/>
<dbReference type="OrthoDB" id="7347529at2"/>
<name>A0A5S4FC39_9ACTN</name>
<keyword evidence="2" id="KW-1185">Reference proteome</keyword>
<dbReference type="Proteomes" id="UP000309128">
    <property type="component" value="Unassembled WGS sequence"/>
</dbReference>
<evidence type="ECO:0000313" key="1">
    <source>
        <dbReference type="EMBL" id="TMR15344.1"/>
    </source>
</evidence>
<organism evidence="1 2">
    <name type="scientific">Nonomuraea turkmeniaca</name>
    <dbReference type="NCBI Taxonomy" id="103838"/>
    <lineage>
        <taxon>Bacteria</taxon>
        <taxon>Bacillati</taxon>
        <taxon>Actinomycetota</taxon>
        <taxon>Actinomycetes</taxon>
        <taxon>Streptosporangiales</taxon>
        <taxon>Streptosporangiaceae</taxon>
        <taxon>Nonomuraea</taxon>
    </lineage>
</organism>